<gene>
    <name evidence="6" type="ORF">SAMN05192542_1158</name>
</gene>
<dbReference type="Proteomes" id="UP000199120">
    <property type="component" value="Unassembled WGS sequence"/>
</dbReference>
<evidence type="ECO:0000313" key="7">
    <source>
        <dbReference type="Proteomes" id="UP000199120"/>
    </source>
</evidence>
<keyword evidence="2" id="KW-0805">Transcription regulation</keyword>
<proteinExistence type="inferred from homology"/>
<dbReference type="SUPFAM" id="SSF88659">
    <property type="entry name" value="Sigma3 and sigma4 domains of RNA polymerase sigma factors"/>
    <property type="match status" value="1"/>
</dbReference>
<dbReference type="SUPFAM" id="SSF88946">
    <property type="entry name" value="Sigma2 domain of RNA polymerase sigma factors"/>
    <property type="match status" value="1"/>
</dbReference>
<evidence type="ECO:0000256" key="2">
    <source>
        <dbReference type="ARBA" id="ARBA00023015"/>
    </source>
</evidence>
<dbReference type="InterPro" id="IPR013325">
    <property type="entry name" value="RNA_pol_sigma_r2"/>
</dbReference>
<dbReference type="OrthoDB" id="192021at2"/>
<dbReference type="PANTHER" id="PTHR43133">
    <property type="entry name" value="RNA POLYMERASE ECF-TYPE SIGMA FACTO"/>
    <property type="match status" value="1"/>
</dbReference>
<evidence type="ECO:0000256" key="3">
    <source>
        <dbReference type="ARBA" id="ARBA00023082"/>
    </source>
</evidence>
<dbReference type="GO" id="GO:0006352">
    <property type="term" value="P:DNA-templated transcription initiation"/>
    <property type="evidence" value="ECO:0007669"/>
    <property type="project" value="InterPro"/>
</dbReference>
<dbReference type="AlphaFoldDB" id="A0A1H7TER3"/>
<evidence type="ECO:0000259" key="5">
    <source>
        <dbReference type="Pfam" id="PF08281"/>
    </source>
</evidence>
<dbReference type="RefSeq" id="WP_090542974.1">
    <property type="nucleotide sequence ID" value="NZ_FNSR01000001.1"/>
</dbReference>
<reference evidence="7" key="1">
    <citation type="submission" date="2016-10" db="EMBL/GenBank/DDBJ databases">
        <authorList>
            <person name="Varghese N."/>
            <person name="Submissions S."/>
        </authorList>
    </citation>
    <scope>NUCLEOTIDE SEQUENCE [LARGE SCALE GENOMIC DNA]</scope>
    <source>
        <strain evidence="7">LMG 26416</strain>
    </source>
</reference>
<dbReference type="STRING" id="416943.SAMN05445871_1130"/>
<organism evidence="6 7">
    <name type="scientific">Paraburkholderia caballeronis</name>
    <dbReference type="NCBI Taxonomy" id="416943"/>
    <lineage>
        <taxon>Bacteria</taxon>
        <taxon>Pseudomonadati</taxon>
        <taxon>Pseudomonadota</taxon>
        <taxon>Betaproteobacteria</taxon>
        <taxon>Burkholderiales</taxon>
        <taxon>Burkholderiaceae</taxon>
        <taxon>Paraburkholderia</taxon>
    </lineage>
</organism>
<sequence length="163" mass="18259">MSSLIEELLRGYADLRRYLARELNADDAADIAQSSFEQALTYTRQHDVQSPAGLVFSISRNLQIDAARRRRSLPQLSVEDAGIEVDQIGASDVTPEREYAGRQRLERLIQAIDGLAPRCREAFVLCKFHGLSYEEAAEEMGISATVVKKYLVQALKDCRSVLL</sequence>
<dbReference type="InterPro" id="IPR013324">
    <property type="entry name" value="RNA_pol_sigma_r3/r4-like"/>
</dbReference>
<protein>
    <submittedName>
        <fullName evidence="6">RNA polymerase sigma-70 factor, ECF subfamily</fullName>
    </submittedName>
</protein>
<dbReference type="InterPro" id="IPR014284">
    <property type="entry name" value="RNA_pol_sigma-70_dom"/>
</dbReference>
<dbReference type="EMBL" id="FOAJ01000015">
    <property type="protein sequence ID" value="SEL83178.1"/>
    <property type="molecule type" value="Genomic_DNA"/>
</dbReference>
<evidence type="ECO:0000313" key="6">
    <source>
        <dbReference type="EMBL" id="SEL83178.1"/>
    </source>
</evidence>
<keyword evidence="4" id="KW-0804">Transcription</keyword>
<dbReference type="NCBIfam" id="TIGR02937">
    <property type="entry name" value="sigma70-ECF"/>
    <property type="match status" value="1"/>
</dbReference>
<dbReference type="InterPro" id="IPR013249">
    <property type="entry name" value="RNA_pol_sigma70_r4_t2"/>
</dbReference>
<dbReference type="Gene3D" id="1.10.1740.10">
    <property type="match status" value="1"/>
</dbReference>
<dbReference type="PANTHER" id="PTHR43133:SF63">
    <property type="entry name" value="RNA POLYMERASE SIGMA FACTOR FECI-RELATED"/>
    <property type="match status" value="1"/>
</dbReference>
<dbReference type="Pfam" id="PF08281">
    <property type="entry name" value="Sigma70_r4_2"/>
    <property type="match status" value="1"/>
</dbReference>
<dbReference type="InterPro" id="IPR036388">
    <property type="entry name" value="WH-like_DNA-bd_sf"/>
</dbReference>
<dbReference type="InterPro" id="IPR039425">
    <property type="entry name" value="RNA_pol_sigma-70-like"/>
</dbReference>
<dbReference type="Gene3D" id="1.10.10.10">
    <property type="entry name" value="Winged helix-like DNA-binding domain superfamily/Winged helix DNA-binding domain"/>
    <property type="match status" value="1"/>
</dbReference>
<dbReference type="GO" id="GO:0016987">
    <property type="term" value="F:sigma factor activity"/>
    <property type="evidence" value="ECO:0007669"/>
    <property type="project" value="UniProtKB-KW"/>
</dbReference>
<evidence type="ECO:0000256" key="1">
    <source>
        <dbReference type="ARBA" id="ARBA00010641"/>
    </source>
</evidence>
<accession>A0A1H7TER3</accession>
<evidence type="ECO:0000256" key="4">
    <source>
        <dbReference type="ARBA" id="ARBA00023163"/>
    </source>
</evidence>
<dbReference type="GO" id="GO:0003677">
    <property type="term" value="F:DNA binding"/>
    <property type="evidence" value="ECO:0007669"/>
    <property type="project" value="InterPro"/>
</dbReference>
<feature type="domain" description="RNA polymerase sigma factor 70 region 4 type 2" evidence="5">
    <location>
        <begin position="106"/>
        <end position="158"/>
    </location>
</feature>
<keyword evidence="7" id="KW-1185">Reference proteome</keyword>
<keyword evidence="3" id="KW-0731">Sigma factor</keyword>
<name>A0A1H7TER3_9BURK</name>
<comment type="similarity">
    <text evidence="1">Belongs to the sigma-70 factor family. ECF subfamily.</text>
</comment>
<dbReference type="CDD" id="cd06171">
    <property type="entry name" value="Sigma70_r4"/>
    <property type="match status" value="1"/>
</dbReference>